<name>A0A955IW72_UNCKA</name>
<evidence type="ECO:0000256" key="1">
    <source>
        <dbReference type="ARBA" id="ARBA00004141"/>
    </source>
</evidence>
<feature type="domain" description="O-antigen ligase-related" evidence="6">
    <location>
        <begin position="195"/>
        <end position="398"/>
    </location>
</feature>
<dbReference type="PANTHER" id="PTHR37422">
    <property type="entry name" value="TEICHURONIC ACID BIOSYNTHESIS PROTEIN TUAE"/>
    <property type="match status" value="1"/>
</dbReference>
<feature type="transmembrane region" description="Helical" evidence="5">
    <location>
        <begin position="425"/>
        <end position="445"/>
    </location>
</feature>
<evidence type="ECO:0000256" key="5">
    <source>
        <dbReference type="SAM" id="Phobius"/>
    </source>
</evidence>
<dbReference type="InterPro" id="IPR007016">
    <property type="entry name" value="O-antigen_ligase-rel_domated"/>
</dbReference>
<keyword evidence="7" id="KW-0436">Ligase</keyword>
<dbReference type="EMBL" id="JAGQNY010000002">
    <property type="protein sequence ID" value="MCA9301832.1"/>
    <property type="molecule type" value="Genomic_DNA"/>
</dbReference>
<reference evidence="7" key="1">
    <citation type="submission" date="2020-04" db="EMBL/GenBank/DDBJ databases">
        <authorList>
            <person name="Zhang T."/>
        </authorList>
    </citation>
    <scope>NUCLEOTIDE SEQUENCE</scope>
    <source>
        <strain evidence="7">HKST-UBA80</strain>
    </source>
</reference>
<evidence type="ECO:0000256" key="2">
    <source>
        <dbReference type="ARBA" id="ARBA00022692"/>
    </source>
</evidence>
<evidence type="ECO:0000256" key="3">
    <source>
        <dbReference type="ARBA" id="ARBA00022989"/>
    </source>
</evidence>
<feature type="transmembrane region" description="Helical" evidence="5">
    <location>
        <begin position="386"/>
        <end position="405"/>
    </location>
</feature>
<accession>A0A955IW72</accession>
<feature type="transmembrane region" description="Helical" evidence="5">
    <location>
        <begin position="190"/>
        <end position="207"/>
    </location>
</feature>
<evidence type="ECO:0000313" key="8">
    <source>
        <dbReference type="Proteomes" id="UP000714817"/>
    </source>
</evidence>
<feature type="transmembrane region" description="Helical" evidence="5">
    <location>
        <begin position="252"/>
        <end position="269"/>
    </location>
</feature>
<dbReference type="GO" id="GO:0016020">
    <property type="term" value="C:membrane"/>
    <property type="evidence" value="ECO:0007669"/>
    <property type="project" value="UniProtKB-SubCell"/>
</dbReference>
<keyword evidence="4 5" id="KW-0472">Membrane</keyword>
<feature type="transmembrane region" description="Helical" evidence="5">
    <location>
        <begin position="213"/>
        <end position="231"/>
    </location>
</feature>
<dbReference type="GO" id="GO:0016874">
    <property type="term" value="F:ligase activity"/>
    <property type="evidence" value="ECO:0007669"/>
    <property type="project" value="UniProtKB-KW"/>
</dbReference>
<dbReference type="Proteomes" id="UP000714817">
    <property type="component" value="Unassembled WGS sequence"/>
</dbReference>
<evidence type="ECO:0000256" key="4">
    <source>
        <dbReference type="ARBA" id="ARBA00023136"/>
    </source>
</evidence>
<dbReference type="AlphaFoldDB" id="A0A955IW72"/>
<organism evidence="7 8">
    <name type="scientific">candidate division WWE3 bacterium</name>
    <dbReference type="NCBI Taxonomy" id="2053526"/>
    <lineage>
        <taxon>Bacteria</taxon>
        <taxon>Katanobacteria</taxon>
    </lineage>
</organism>
<keyword evidence="2 5" id="KW-0812">Transmembrane</keyword>
<reference evidence="7" key="2">
    <citation type="journal article" date="2021" name="Microbiome">
        <title>Successional dynamics and alternative stable states in a saline activated sludge microbial community over 9 years.</title>
        <authorList>
            <person name="Wang Y."/>
            <person name="Ye J."/>
            <person name="Ju F."/>
            <person name="Liu L."/>
            <person name="Boyd J.A."/>
            <person name="Deng Y."/>
            <person name="Parks D.H."/>
            <person name="Jiang X."/>
            <person name="Yin X."/>
            <person name="Woodcroft B.J."/>
            <person name="Tyson G.W."/>
            <person name="Hugenholtz P."/>
            <person name="Polz M.F."/>
            <person name="Zhang T."/>
        </authorList>
    </citation>
    <scope>NUCLEOTIDE SEQUENCE</scope>
    <source>
        <strain evidence="7">HKST-UBA80</strain>
    </source>
</reference>
<feature type="transmembrane region" description="Helical" evidence="5">
    <location>
        <begin position="94"/>
        <end position="114"/>
    </location>
</feature>
<gene>
    <name evidence="7" type="ORF">KDA10_00480</name>
</gene>
<feature type="transmembrane region" description="Helical" evidence="5">
    <location>
        <begin position="67"/>
        <end position="88"/>
    </location>
</feature>
<dbReference type="Pfam" id="PF04932">
    <property type="entry name" value="Wzy_C"/>
    <property type="match status" value="1"/>
</dbReference>
<comment type="subcellular location">
    <subcellularLocation>
        <location evidence="1">Membrane</location>
        <topology evidence="1">Multi-pass membrane protein</topology>
    </subcellularLocation>
</comment>
<sequence>MSTTSSIKLIILLLPIILGLPGQETYEFSKFIFTLIAVSLAFMAQKQNNRSSADRLSYKSGFSETDALVIGNFILLALSTLASTYFLGSLIGYYTRYGDSFLFQIILLATYLLIRKIDTKKSQELIETIAFSTLSVSIFALVQYISTQTFRIGGTFGQPNWLGSYLATTILLNLALLIQTNKEQIKGRVFWYNLNAILGFSVIVLTYSLSALAGLFIGLLVLIFFGAKLGSSRKNIHKTTNIIIAKCKKLRITLIFFFVFSTVCAAPLAKRVHDVFEDIKTSFSGTNYALQNPQYSNRATNNIKSNAPDTFPNTNQRFYSDPAFIRGQVWLGTIQLATSSPARFILGYGPETFPFVFQNFRPPALNFSSEWDYIINKPHNYYLEMLAEQGILGLIGYILLVSYLYRRKDEILSPALSTIVITNFFGWPSIALSFIFIVIVGIYALKETREGEDELNNYGKLLMKFEQKTQNSRETLARIKSLNRILNGPVHKLSKLCTLGIFVLIIVFALRYAAAEYFYSKARNAILNGSVSASNENIDVALRLWKYEPNYYLQKAKALTLQTLDTKPNMHAQLKKQAIANIEKGIKINPNNLATKRDALGLYYFLAINDLAMPSSKDNIDNATIGDFLDYSEKLQTDYPTDLGVQIQAAKYQNLLGLEEKFKESLVRIETLRPDILQWNSDLLK</sequence>
<evidence type="ECO:0000259" key="6">
    <source>
        <dbReference type="Pfam" id="PF04932"/>
    </source>
</evidence>
<feature type="transmembrane region" description="Helical" evidence="5">
    <location>
        <begin position="493"/>
        <end position="514"/>
    </location>
</feature>
<dbReference type="PANTHER" id="PTHR37422:SF13">
    <property type="entry name" value="LIPOPOLYSACCHARIDE BIOSYNTHESIS PROTEIN PA4999-RELATED"/>
    <property type="match status" value="1"/>
</dbReference>
<feature type="transmembrane region" description="Helical" evidence="5">
    <location>
        <begin position="126"/>
        <end position="146"/>
    </location>
</feature>
<keyword evidence="3 5" id="KW-1133">Transmembrane helix</keyword>
<dbReference type="InterPro" id="IPR051533">
    <property type="entry name" value="WaaL-like"/>
</dbReference>
<proteinExistence type="predicted"/>
<protein>
    <submittedName>
        <fullName evidence="7">O-antigen ligase family protein</fullName>
    </submittedName>
</protein>
<feature type="transmembrane region" description="Helical" evidence="5">
    <location>
        <begin position="161"/>
        <end position="178"/>
    </location>
</feature>
<comment type="caution">
    <text evidence="7">The sequence shown here is derived from an EMBL/GenBank/DDBJ whole genome shotgun (WGS) entry which is preliminary data.</text>
</comment>
<evidence type="ECO:0000313" key="7">
    <source>
        <dbReference type="EMBL" id="MCA9301832.1"/>
    </source>
</evidence>